<keyword evidence="5" id="KW-0677">Repeat</keyword>
<dbReference type="InterPro" id="IPR000938">
    <property type="entry name" value="CAP-Gly_domain"/>
</dbReference>
<feature type="domain" description="CAP-Gly" evidence="7">
    <location>
        <begin position="41"/>
        <end position="85"/>
    </location>
</feature>
<dbReference type="SUPFAM" id="SSF74924">
    <property type="entry name" value="Cap-Gly domain"/>
    <property type="match status" value="1"/>
</dbReference>
<evidence type="ECO:0000259" key="7">
    <source>
        <dbReference type="PROSITE" id="PS50245"/>
    </source>
</evidence>
<organism evidence="8 9">
    <name type="scientific">Thecamonas trahens ATCC 50062</name>
    <dbReference type="NCBI Taxonomy" id="461836"/>
    <lineage>
        <taxon>Eukaryota</taxon>
        <taxon>Apusozoa</taxon>
        <taxon>Apusomonadida</taxon>
        <taxon>Apusomonadidae</taxon>
        <taxon>Thecamonas</taxon>
    </lineage>
</organism>
<evidence type="ECO:0000256" key="4">
    <source>
        <dbReference type="ARBA" id="ARBA00022614"/>
    </source>
</evidence>
<evidence type="ECO:0000256" key="5">
    <source>
        <dbReference type="ARBA" id="ARBA00022737"/>
    </source>
</evidence>
<dbReference type="PROSITE" id="PS00845">
    <property type="entry name" value="CAP_GLY_1"/>
    <property type="match status" value="1"/>
</dbReference>
<dbReference type="PANTHER" id="PTHR15454:SF56">
    <property type="entry name" value="PROTEIN PHOSPHATASE 1 REGULATORY SUBUNIT 7-RELATED"/>
    <property type="match status" value="1"/>
</dbReference>
<evidence type="ECO:0000256" key="2">
    <source>
        <dbReference type="ARBA" id="ARBA00006286"/>
    </source>
</evidence>
<reference evidence="8 9" key="1">
    <citation type="submission" date="2010-05" db="EMBL/GenBank/DDBJ databases">
        <title>The Genome Sequence of Thecamonas trahens ATCC 50062.</title>
        <authorList>
            <consortium name="The Broad Institute Genome Sequencing Platform"/>
            <person name="Russ C."/>
            <person name="Cuomo C."/>
            <person name="Shea T."/>
            <person name="Young S.K."/>
            <person name="Zeng Q."/>
            <person name="Koehrsen M."/>
            <person name="Haas B."/>
            <person name="Borodovsky M."/>
            <person name="Guigo R."/>
            <person name="Alvarado L."/>
            <person name="Berlin A."/>
            <person name="Bochicchio J."/>
            <person name="Borenstein D."/>
            <person name="Chapman S."/>
            <person name="Chen Z."/>
            <person name="Freedman E."/>
            <person name="Gellesch M."/>
            <person name="Goldberg J."/>
            <person name="Griggs A."/>
            <person name="Gujja S."/>
            <person name="Heilman E."/>
            <person name="Heiman D."/>
            <person name="Hepburn T."/>
            <person name="Howarth C."/>
            <person name="Jen D."/>
            <person name="Larson L."/>
            <person name="Mehta T."/>
            <person name="Park D."/>
            <person name="Pearson M."/>
            <person name="Roberts A."/>
            <person name="Saif S."/>
            <person name="Shenoy N."/>
            <person name="Sisk P."/>
            <person name="Stolte C."/>
            <person name="Sykes S."/>
            <person name="Thomson T."/>
            <person name="Walk T."/>
            <person name="White J."/>
            <person name="Yandava C."/>
            <person name="Burger G."/>
            <person name="Gray M.W."/>
            <person name="Holland P.W.H."/>
            <person name="King N."/>
            <person name="Lang F.B.F."/>
            <person name="Roger A.J."/>
            <person name="Ruiz-Trillo I."/>
            <person name="Lander E."/>
            <person name="Nusbaum C."/>
        </authorList>
    </citation>
    <scope>NUCLEOTIDE SEQUENCE [LARGE SCALE GENOMIC DNA]</scope>
    <source>
        <strain evidence="8 9">ATCC 50062</strain>
    </source>
</reference>
<dbReference type="Gene3D" id="3.10.20.90">
    <property type="entry name" value="Phosphatidylinositol 3-kinase Catalytic Subunit, Chain A, domain 1"/>
    <property type="match status" value="1"/>
</dbReference>
<dbReference type="SMART" id="SM01052">
    <property type="entry name" value="CAP_GLY"/>
    <property type="match status" value="1"/>
</dbReference>
<name>A0A0L0D6T5_THETB</name>
<dbReference type="Gene3D" id="3.80.10.10">
    <property type="entry name" value="Ribonuclease Inhibitor"/>
    <property type="match status" value="2"/>
</dbReference>
<dbReference type="AlphaFoldDB" id="A0A0L0D6T5"/>
<gene>
    <name evidence="8" type="ORF">AMSG_03441</name>
</gene>
<dbReference type="EMBL" id="GL349445">
    <property type="protein sequence ID" value="KNC47018.1"/>
    <property type="molecule type" value="Genomic_DNA"/>
</dbReference>
<dbReference type="Gene3D" id="2.30.30.190">
    <property type="entry name" value="CAP Gly-rich-like domain"/>
    <property type="match status" value="1"/>
</dbReference>
<dbReference type="PANTHER" id="PTHR15454">
    <property type="entry name" value="NISCHARIN RELATED"/>
    <property type="match status" value="1"/>
</dbReference>
<dbReference type="SMART" id="SM00368">
    <property type="entry name" value="LRR_RI"/>
    <property type="match status" value="4"/>
</dbReference>
<dbReference type="Proteomes" id="UP000054408">
    <property type="component" value="Unassembled WGS sequence"/>
</dbReference>
<dbReference type="InterPro" id="IPR029071">
    <property type="entry name" value="Ubiquitin-like_domsf"/>
</dbReference>
<dbReference type="PROSITE" id="PS50245">
    <property type="entry name" value="CAP_GLY_2"/>
    <property type="match status" value="1"/>
</dbReference>
<dbReference type="CDD" id="cd17044">
    <property type="entry name" value="Ubl_TBCE"/>
    <property type="match status" value="1"/>
</dbReference>
<evidence type="ECO:0000256" key="1">
    <source>
        <dbReference type="ARBA" id="ARBA00004496"/>
    </source>
</evidence>
<dbReference type="InterPro" id="IPR044079">
    <property type="entry name" value="Ubl_TBCE"/>
</dbReference>
<evidence type="ECO:0000313" key="9">
    <source>
        <dbReference type="Proteomes" id="UP000054408"/>
    </source>
</evidence>
<dbReference type="InterPro" id="IPR036859">
    <property type="entry name" value="CAP-Gly_dom_sf"/>
</dbReference>
<protein>
    <submittedName>
        <fullName evidence="8">Tubulin-specific chaperone E</fullName>
    </submittedName>
</protein>
<comment type="subcellular location">
    <subcellularLocation>
        <location evidence="1">Cytoplasm</location>
    </subcellularLocation>
</comment>
<keyword evidence="6" id="KW-0143">Chaperone</keyword>
<dbReference type="eggNOG" id="KOG3207">
    <property type="taxonomic scope" value="Eukaryota"/>
</dbReference>
<dbReference type="GeneID" id="25563043"/>
<dbReference type="SUPFAM" id="SSF52047">
    <property type="entry name" value="RNI-like"/>
    <property type="match status" value="1"/>
</dbReference>
<evidence type="ECO:0000313" key="8">
    <source>
        <dbReference type="EMBL" id="KNC47018.1"/>
    </source>
</evidence>
<keyword evidence="9" id="KW-1185">Reference proteome</keyword>
<keyword evidence="3" id="KW-0963">Cytoplasm</keyword>
<accession>A0A0L0D6T5</accession>
<dbReference type="OMA" id="WHEIVEQ"/>
<dbReference type="OrthoDB" id="5273213at2759"/>
<proteinExistence type="inferred from homology"/>
<keyword evidence="4" id="KW-0433">Leucine-rich repeat</keyword>
<evidence type="ECO:0000256" key="3">
    <source>
        <dbReference type="ARBA" id="ARBA00022490"/>
    </source>
</evidence>
<dbReference type="InterPro" id="IPR032675">
    <property type="entry name" value="LRR_dom_sf"/>
</dbReference>
<comment type="similarity">
    <text evidence="2">Belongs to the TBCE family.</text>
</comment>
<dbReference type="STRING" id="461836.A0A0L0D6T5"/>
<dbReference type="SUPFAM" id="SSF54236">
    <property type="entry name" value="Ubiquitin-like"/>
    <property type="match status" value="1"/>
</dbReference>
<dbReference type="Pfam" id="PF01302">
    <property type="entry name" value="CAP_GLY"/>
    <property type="match status" value="1"/>
</dbReference>
<evidence type="ECO:0000256" key="6">
    <source>
        <dbReference type="ARBA" id="ARBA00023186"/>
    </source>
</evidence>
<dbReference type="GO" id="GO:0005737">
    <property type="term" value="C:cytoplasm"/>
    <property type="evidence" value="ECO:0007669"/>
    <property type="project" value="UniProtKB-SubCell"/>
</dbReference>
<dbReference type="RefSeq" id="XP_013759797.1">
    <property type="nucleotide sequence ID" value="XM_013904343.1"/>
</dbReference>
<sequence>MAATKTEAKSPDEVMPMGAECVGRRVQSRKNDWRGTIRFFGKVPPTPHDWYGIEWDDPSRGKHSGCHEGVKYFDVAQDGAGSFVKASKLASKFVFGRSFADAFAERYEQALDHAPVERTIDEAVKPGDDMSILSTTRAVAVEFVGAAKISTRLSKLEALDKVGLVREQVASAGVLGHLAGRLDAVRTLDLACNLLTSFDDVAAIAAILPALVELGVADNRFDESRAHAGDAIPLPGLEILVVNRCRLGLAAVAQLAARHQMASLRELHMVESGLTTLDADLGGLGASLRLLDLSYNPLTWAGLAPALRALPHLSTLVLAHTDLDSLDPALGVLPPMLTSLSLAWSKVASPDVLIVLAGLGTLTHLRLHSTPLDALPLGDAALSVRVLVLALMPGLEVFNGGSRISNKERSQAERTFVKYADSLVACELRSAFLARAGELAAKHPDVIEEAAKAATLPPASMLPTAGSGRAGLTLVYGEATKSKRLKLSTQIAKLRTLIGRLFTVAVVDLEGLHLVYSHPSAPGVHYALDDSLVDLGFYNVEDGGVIELCEDAPIEQAYSIHSGALA</sequence>